<organism evidence="1 2">
    <name type="scientific">Racocetra persica</name>
    <dbReference type="NCBI Taxonomy" id="160502"/>
    <lineage>
        <taxon>Eukaryota</taxon>
        <taxon>Fungi</taxon>
        <taxon>Fungi incertae sedis</taxon>
        <taxon>Mucoromycota</taxon>
        <taxon>Glomeromycotina</taxon>
        <taxon>Glomeromycetes</taxon>
        <taxon>Diversisporales</taxon>
        <taxon>Gigasporaceae</taxon>
        <taxon>Racocetra</taxon>
    </lineage>
</organism>
<proteinExistence type="predicted"/>
<reference evidence="1" key="1">
    <citation type="submission" date="2021-06" db="EMBL/GenBank/DDBJ databases">
        <authorList>
            <person name="Kallberg Y."/>
            <person name="Tangrot J."/>
            <person name="Rosling A."/>
        </authorList>
    </citation>
    <scope>NUCLEOTIDE SEQUENCE</scope>
    <source>
        <strain evidence="1">MA461A</strain>
    </source>
</reference>
<dbReference type="Proteomes" id="UP000789920">
    <property type="component" value="Unassembled WGS sequence"/>
</dbReference>
<accession>A0ACA9SCG3</accession>
<gene>
    <name evidence="1" type="ORF">RPERSI_LOCUS29252</name>
</gene>
<keyword evidence="2" id="KW-1185">Reference proteome</keyword>
<name>A0ACA9SCG3_9GLOM</name>
<evidence type="ECO:0000313" key="2">
    <source>
        <dbReference type="Proteomes" id="UP000789920"/>
    </source>
</evidence>
<evidence type="ECO:0000313" key="1">
    <source>
        <dbReference type="EMBL" id="CAG8834625.1"/>
    </source>
</evidence>
<feature type="non-terminal residue" evidence="1">
    <location>
        <position position="148"/>
    </location>
</feature>
<comment type="caution">
    <text evidence="1">The sequence shown here is derived from an EMBL/GenBank/DDBJ whole genome shotgun (WGS) entry which is preliminary data.</text>
</comment>
<feature type="non-terminal residue" evidence="1">
    <location>
        <position position="1"/>
    </location>
</feature>
<dbReference type="EMBL" id="CAJVQC010109650">
    <property type="protein sequence ID" value="CAG8834625.1"/>
    <property type="molecule type" value="Genomic_DNA"/>
</dbReference>
<sequence length="148" mass="17700">AWKKFGNDIINLTPKKQFLCIKIGIFLDIDFTRLYLKSEEDSDFIFKPIYYIAAKLENENLDRKFNVNVKSYDFASELLNINFKNTTIHQQILDANDISSFSKYMKQRIQRLERMLNNLDNNSTQNISISRFIKKEQDYIRQIENLEK</sequence>
<protein>
    <submittedName>
        <fullName evidence="1">7927_t:CDS:1</fullName>
    </submittedName>
</protein>